<comment type="caution">
    <text evidence="7">The sequence shown here is derived from an EMBL/GenBank/DDBJ whole genome shotgun (WGS) entry which is preliminary data.</text>
</comment>
<evidence type="ECO:0000313" key="8">
    <source>
        <dbReference type="Proteomes" id="UP000766698"/>
    </source>
</evidence>
<dbReference type="PANTHER" id="PTHR43768">
    <property type="entry name" value="TREHALOSE 6-PHOSPHATE PHOSPHATASE"/>
    <property type="match status" value="1"/>
</dbReference>
<sequence length="281" mass="29779">MGTLPVPVTAAGRTGLDALLARPSDSVVALDFDGTLAPIVADPTQSRPHPAVLPALAQLAPKLRAVVVITGRPAETAVAYGGFEGVAGLEHLTVLGAYGAERWDAATARLSSPPPHPGIDRVRAELPDLLRRLEAPEGTRVEDKGHALAVHTRRAVDPARAYRWLREPLADLAARHELHLEPGRFVLEIRPAGMDKGTALTAFLDECDAGPVLYAGDDLGDLAAFDAVEERRRTGEPGLLVCSGDPDEQVTALQDRADLVVQGPEGVAELLTALAERTREP</sequence>
<comment type="pathway">
    <text evidence="2 6">Glycan biosynthesis; trehalose biosynthesis.</text>
</comment>
<dbReference type="SUPFAM" id="SSF56784">
    <property type="entry name" value="HAD-like"/>
    <property type="match status" value="1"/>
</dbReference>
<evidence type="ECO:0000256" key="3">
    <source>
        <dbReference type="ARBA" id="ARBA00008770"/>
    </source>
</evidence>
<dbReference type="EC" id="3.1.3.12" evidence="6"/>
<dbReference type="InterPro" id="IPR006379">
    <property type="entry name" value="HAD-SF_hydro_IIB"/>
</dbReference>
<comment type="similarity">
    <text evidence="3 6">Belongs to the trehalose phosphatase family.</text>
</comment>
<evidence type="ECO:0000256" key="6">
    <source>
        <dbReference type="RuleBase" id="RU361117"/>
    </source>
</evidence>
<dbReference type="RefSeq" id="WP_182857931.1">
    <property type="nucleotide sequence ID" value="NZ_WMLF01000573.1"/>
</dbReference>
<dbReference type="GO" id="GO:0004805">
    <property type="term" value="F:trehalose-phosphatase activity"/>
    <property type="evidence" value="ECO:0007669"/>
    <property type="project" value="UniProtKB-EC"/>
</dbReference>
<organism evidence="7 8">
    <name type="scientific">Streptomyces durbertensis</name>
    <dbReference type="NCBI Taxonomy" id="2448886"/>
    <lineage>
        <taxon>Bacteria</taxon>
        <taxon>Bacillati</taxon>
        <taxon>Actinomycetota</taxon>
        <taxon>Actinomycetes</taxon>
        <taxon>Kitasatosporales</taxon>
        <taxon>Streptomycetaceae</taxon>
        <taxon>Streptomyces</taxon>
    </lineage>
</organism>
<evidence type="ECO:0000256" key="4">
    <source>
        <dbReference type="ARBA" id="ARBA00022801"/>
    </source>
</evidence>
<proteinExistence type="inferred from homology"/>
<dbReference type="PANTHER" id="PTHR43768:SF3">
    <property type="entry name" value="TREHALOSE 6-PHOSPHATE PHOSPHATASE"/>
    <property type="match status" value="1"/>
</dbReference>
<comment type="function">
    <text evidence="5 6">Removes the phosphate from trehalose 6-phosphate to produce free trehalose.</text>
</comment>
<evidence type="ECO:0000256" key="5">
    <source>
        <dbReference type="ARBA" id="ARBA00024179"/>
    </source>
</evidence>
<dbReference type="Proteomes" id="UP000766698">
    <property type="component" value="Unassembled WGS sequence"/>
</dbReference>
<dbReference type="InterPro" id="IPR003337">
    <property type="entry name" value="Trehalose_PPase"/>
</dbReference>
<keyword evidence="8" id="KW-1185">Reference proteome</keyword>
<dbReference type="InterPro" id="IPR036412">
    <property type="entry name" value="HAD-like_sf"/>
</dbReference>
<evidence type="ECO:0000256" key="1">
    <source>
        <dbReference type="ARBA" id="ARBA00000500"/>
    </source>
</evidence>
<dbReference type="EMBL" id="WMLF01000573">
    <property type="protein sequence ID" value="MBB1246694.1"/>
    <property type="molecule type" value="Genomic_DNA"/>
</dbReference>
<reference evidence="8" key="1">
    <citation type="journal article" date="2020" name="Syst. Appl. Microbiol.">
        <title>Streptomyces alkaliterrae sp. nov., isolated from an alkaline soil, and emended descriptions of Streptomyces alkaliphilus, Streptomyces calidiresistens and Streptomyces durbertensis.</title>
        <authorList>
            <person name="Swiecimska M."/>
            <person name="Golinska P."/>
            <person name="Nouioui I."/>
            <person name="Wypij M."/>
            <person name="Rai M."/>
            <person name="Sangal V."/>
            <person name="Goodfellow M."/>
        </authorList>
    </citation>
    <scope>NUCLEOTIDE SEQUENCE [LARGE SCALE GENOMIC DNA]</scope>
    <source>
        <strain evidence="8">DSM 104538</strain>
    </source>
</reference>
<dbReference type="Gene3D" id="3.30.70.1020">
    <property type="entry name" value="Trehalose-6-phosphate phosphatase related protein, domain 2"/>
    <property type="match status" value="1"/>
</dbReference>
<gene>
    <name evidence="7" type="primary">otsB</name>
    <name evidence="7" type="ORF">GL263_24535</name>
</gene>
<name>A0ABR6EMX4_9ACTN</name>
<comment type="catalytic activity">
    <reaction evidence="1 6">
        <text>alpha,alpha-trehalose 6-phosphate + H2O = alpha,alpha-trehalose + phosphate</text>
        <dbReference type="Rhea" id="RHEA:23420"/>
        <dbReference type="ChEBI" id="CHEBI:15377"/>
        <dbReference type="ChEBI" id="CHEBI:16551"/>
        <dbReference type="ChEBI" id="CHEBI:43474"/>
        <dbReference type="ChEBI" id="CHEBI:58429"/>
        <dbReference type="EC" id="3.1.3.12"/>
    </reaction>
</comment>
<dbReference type="NCBIfam" id="TIGR00685">
    <property type="entry name" value="T6PP"/>
    <property type="match status" value="1"/>
</dbReference>
<accession>A0ABR6EMX4</accession>
<dbReference type="NCBIfam" id="TIGR01484">
    <property type="entry name" value="HAD-SF-IIB"/>
    <property type="match status" value="1"/>
</dbReference>
<dbReference type="Pfam" id="PF02358">
    <property type="entry name" value="Trehalose_PPase"/>
    <property type="match status" value="1"/>
</dbReference>
<dbReference type="Gene3D" id="3.40.50.1000">
    <property type="entry name" value="HAD superfamily/HAD-like"/>
    <property type="match status" value="1"/>
</dbReference>
<keyword evidence="6" id="KW-0460">Magnesium</keyword>
<evidence type="ECO:0000313" key="7">
    <source>
        <dbReference type="EMBL" id="MBB1246694.1"/>
    </source>
</evidence>
<keyword evidence="4 6" id="KW-0378">Hydrolase</keyword>
<protein>
    <recommendedName>
        <fullName evidence="6">Trehalose 6-phosphate phosphatase</fullName>
        <ecNumber evidence="6">3.1.3.12</ecNumber>
    </recommendedName>
</protein>
<evidence type="ECO:0000256" key="2">
    <source>
        <dbReference type="ARBA" id="ARBA00005199"/>
    </source>
</evidence>
<comment type="cofactor">
    <cofactor evidence="6">
        <name>Mg(2+)</name>
        <dbReference type="ChEBI" id="CHEBI:18420"/>
    </cofactor>
</comment>
<keyword evidence="6" id="KW-0479">Metal-binding</keyword>
<dbReference type="InterPro" id="IPR044651">
    <property type="entry name" value="OTSB-like"/>
</dbReference>
<dbReference type="InterPro" id="IPR023214">
    <property type="entry name" value="HAD_sf"/>
</dbReference>